<dbReference type="AlphaFoldDB" id="A0A1G7FF90"/>
<reference evidence="3" key="1">
    <citation type="submission" date="2016-10" db="EMBL/GenBank/DDBJ databases">
        <authorList>
            <person name="Varghese N."/>
            <person name="Submissions S."/>
        </authorList>
    </citation>
    <scope>NUCLEOTIDE SEQUENCE [LARGE SCALE GENOMIC DNA]</scope>
    <source>
        <strain evidence="3">DSM 10146</strain>
    </source>
</reference>
<name>A0A1G7FF90_9RHOB</name>
<organism evidence="2 3">
    <name type="scientific">Salipiger thiooxidans</name>
    <dbReference type="NCBI Taxonomy" id="282683"/>
    <lineage>
        <taxon>Bacteria</taxon>
        <taxon>Pseudomonadati</taxon>
        <taxon>Pseudomonadota</taxon>
        <taxon>Alphaproteobacteria</taxon>
        <taxon>Rhodobacterales</taxon>
        <taxon>Roseobacteraceae</taxon>
        <taxon>Salipiger</taxon>
    </lineage>
</organism>
<sequence length="89" mass="10233">MENQDLHARLDALGRKIHATEQRLREKAHLYHDSTHLTAKELKQSYRNLQARLNGEIAEAEAQGHHVSDLERSVQQWLDSIDTTHIGSN</sequence>
<gene>
    <name evidence="2" type="ORF">SAMN04488105_10733</name>
</gene>
<evidence type="ECO:0000313" key="2">
    <source>
        <dbReference type="EMBL" id="SDE74539.1"/>
    </source>
</evidence>
<accession>A0A1G7FF90</accession>
<dbReference type="Proteomes" id="UP000198994">
    <property type="component" value="Unassembled WGS sequence"/>
</dbReference>
<dbReference type="OrthoDB" id="7867935at2"/>
<keyword evidence="1" id="KW-0175">Coiled coil</keyword>
<proteinExistence type="predicted"/>
<keyword evidence="3" id="KW-1185">Reference proteome</keyword>
<feature type="coiled-coil region" evidence="1">
    <location>
        <begin position="3"/>
        <end position="63"/>
    </location>
</feature>
<protein>
    <submittedName>
        <fullName evidence="2">Uncharacterized protein</fullName>
    </submittedName>
</protein>
<dbReference type="RefSeq" id="WP_008888192.1">
    <property type="nucleotide sequence ID" value="NZ_FNAV01000007.1"/>
</dbReference>
<evidence type="ECO:0000256" key="1">
    <source>
        <dbReference type="SAM" id="Coils"/>
    </source>
</evidence>
<evidence type="ECO:0000313" key="3">
    <source>
        <dbReference type="Proteomes" id="UP000198994"/>
    </source>
</evidence>
<dbReference type="EMBL" id="FNAV01000007">
    <property type="protein sequence ID" value="SDE74539.1"/>
    <property type="molecule type" value="Genomic_DNA"/>
</dbReference>
<dbReference type="STRING" id="282683.SAMN04488105_10733"/>